<dbReference type="AlphaFoldDB" id="A0A1I0ERV0"/>
<name>A0A1I0ERV0_9PSED</name>
<protein>
    <submittedName>
        <fullName evidence="1">Uncharacterized protein</fullName>
    </submittedName>
</protein>
<proteinExistence type="predicted"/>
<accession>A0A1I0ERV0</accession>
<dbReference type="Proteomes" id="UP000182332">
    <property type="component" value="Unassembled WGS sequence"/>
</dbReference>
<dbReference type="OrthoDB" id="6898130at2"/>
<organism evidence="1 2">
    <name type="scientific">Pseudomonas graminis</name>
    <dbReference type="NCBI Taxonomy" id="158627"/>
    <lineage>
        <taxon>Bacteria</taxon>
        <taxon>Pseudomonadati</taxon>
        <taxon>Pseudomonadota</taxon>
        <taxon>Gammaproteobacteria</taxon>
        <taxon>Pseudomonadales</taxon>
        <taxon>Pseudomonadaceae</taxon>
        <taxon>Pseudomonas</taxon>
    </lineage>
</organism>
<gene>
    <name evidence="1" type="ORF">SAMN05216197_114105</name>
</gene>
<sequence>MVDVNDVCDWIGSDTYVELLEFLRIGRKVAVNDEAVAEILLGHDVNKMNAASVSIADLKKVAENKHQFVDFFSAKLRLINGTENEQEGKCE</sequence>
<evidence type="ECO:0000313" key="1">
    <source>
        <dbReference type="EMBL" id="SET47965.1"/>
    </source>
</evidence>
<dbReference type="RefSeq" id="WP_074889659.1">
    <property type="nucleotide sequence ID" value="NZ_FOHW01000014.1"/>
</dbReference>
<reference evidence="1 2" key="1">
    <citation type="submission" date="2016-10" db="EMBL/GenBank/DDBJ databases">
        <authorList>
            <person name="de Groot N.N."/>
        </authorList>
    </citation>
    <scope>NUCLEOTIDE SEQUENCE [LARGE SCALE GENOMIC DNA]</scope>
    <source>
        <strain evidence="1 2">DSM 11363</strain>
    </source>
</reference>
<evidence type="ECO:0000313" key="2">
    <source>
        <dbReference type="Proteomes" id="UP000182332"/>
    </source>
</evidence>
<dbReference type="EMBL" id="FOHW01000014">
    <property type="protein sequence ID" value="SET47965.1"/>
    <property type="molecule type" value="Genomic_DNA"/>
</dbReference>